<evidence type="ECO:0000313" key="10">
    <source>
        <dbReference type="Proteomes" id="UP000756387"/>
    </source>
</evidence>
<comment type="caution">
    <text evidence="9">The sequence shown here is derived from an EMBL/GenBank/DDBJ whole genome shotgun (WGS) entry which is preliminary data.</text>
</comment>
<dbReference type="EC" id="2.7.7.108" evidence="8"/>
<reference evidence="9 10" key="1">
    <citation type="submission" date="2020-10" db="EMBL/GenBank/DDBJ databases">
        <title>Nocardioides sp. isolated from sludge.</title>
        <authorList>
            <person name="Zhang X."/>
        </authorList>
    </citation>
    <scope>NUCLEOTIDE SEQUENCE [LARGE SCALE GENOMIC DNA]</scope>
    <source>
        <strain evidence="9 10">Y6</strain>
    </source>
</reference>
<sequence>MSIPLQHRFADALPELATPTTARSFSEPRLVVLNDPLAAELGIDVEWLRSDEGLRFMVGQALGDEARPVAQLYAGHQFGGYVPRLGDGRAMLLGEVETPLGLRDIALKGSGPTVYARGGDGFAALGPMLREYLVSEAIHALGIPTTRSLAVVATGDQVLREEGPLPGAVLVRVASSHLRVGTFQAVRAADDRELLDRLVRHALERHAPEGADAEVSALALFDHVVRAQARLVAQWLGVGFVHGVMNTDNVTISGETIDYGPCAFLDAYSPGAVFSSIDTGGRYAFGRQPTVTQWNLARFAEALLPAIADDETEAVEAATAVLDTFPTHFNEAWIGGMAAKLGVAPDADGIVELVTDLHGQLEASAADFTTFFRDLATAARGDREPVRSVSMDLERTDAWLERWLALSPDPEAMDRVNPVHVPRNHLVEEALAAAGAGEMAPFDALVEAVRRPYEPIEGGERFAQPATAEFAASFQTFCGT</sequence>
<evidence type="ECO:0000256" key="3">
    <source>
        <dbReference type="ARBA" id="ARBA00022695"/>
    </source>
</evidence>
<comment type="catalytic activity">
    <reaction evidence="8">
        <text>L-tyrosyl-[protein] + ATP = O-(5'-adenylyl)-L-tyrosyl-[protein] + diphosphate</text>
        <dbReference type="Rhea" id="RHEA:54288"/>
        <dbReference type="Rhea" id="RHEA-COMP:10136"/>
        <dbReference type="Rhea" id="RHEA-COMP:13846"/>
        <dbReference type="ChEBI" id="CHEBI:30616"/>
        <dbReference type="ChEBI" id="CHEBI:33019"/>
        <dbReference type="ChEBI" id="CHEBI:46858"/>
        <dbReference type="ChEBI" id="CHEBI:83624"/>
        <dbReference type="EC" id="2.7.7.108"/>
    </reaction>
</comment>
<comment type="catalytic activity">
    <reaction evidence="8">
        <text>L-histidyl-[protein] + UTP = N(tele)-(5'-uridylyl)-L-histidyl-[protein] + diphosphate</text>
        <dbReference type="Rhea" id="RHEA:83891"/>
        <dbReference type="Rhea" id="RHEA-COMP:9745"/>
        <dbReference type="Rhea" id="RHEA-COMP:20239"/>
        <dbReference type="ChEBI" id="CHEBI:29979"/>
        <dbReference type="ChEBI" id="CHEBI:33019"/>
        <dbReference type="ChEBI" id="CHEBI:46398"/>
        <dbReference type="ChEBI" id="CHEBI:233474"/>
    </reaction>
</comment>
<dbReference type="Pfam" id="PF02696">
    <property type="entry name" value="SelO"/>
    <property type="match status" value="1"/>
</dbReference>
<keyword evidence="6 8" id="KW-0067">ATP-binding</keyword>
<feature type="binding site" evidence="8">
    <location>
        <position position="86"/>
    </location>
    <ligand>
        <name>ATP</name>
        <dbReference type="ChEBI" id="CHEBI:30616"/>
    </ligand>
</feature>
<comment type="catalytic activity">
    <reaction evidence="8">
        <text>L-seryl-[protein] + UTP = O-(5'-uridylyl)-L-seryl-[protein] + diphosphate</text>
        <dbReference type="Rhea" id="RHEA:64604"/>
        <dbReference type="Rhea" id="RHEA-COMP:9863"/>
        <dbReference type="Rhea" id="RHEA-COMP:16635"/>
        <dbReference type="ChEBI" id="CHEBI:29999"/>
        <dbReference type="ChEBI" id="CHEBI:33019"/>
        <dbReference type="ChEBI" id="CHEBI:46398"/>
        <dbReference type="ChEBI" id="CHEBI:156051"/>
    </reaction>
</comment>
<keyword evidence="3 8" id="KW-0548">Nucleotidyltransferase</keyword>
<dbReference type="Proteomes" id="UP000756387">
    <property type="component" value="Unassembled WGS sequence"/>
</dbReference>
<dbReference type="EC" id="2.7.7.-" evidence="8"/>
<dbReference type="NCBIfam" id="NF000658">
    <property type="entry name" value="PRK00029.1"/>
    <property type="match status" value="1"/>
</dbReference>
<name>A0ABR9RVM2_9ACTN</name>
<comment type="cofactor">
    <cofactor evidence="8">
        <name>Mg(2+)</name>
        <dbReference type="ChEBI" id="CHEBI:18420"/>
    </cofactor>
    <cofactor evidence="8">
        <name>Mn(2+)</name>
        <dbReference type="ChEBI" id="CHEBI:29035"/>
    </cofactor>
</comment>
<protein>
    <recommendedName>
        <fullName evidence="8">Protein nucleotidyltransferase YdiU</fullName>
        <ecNumber evidence="8">2.7.7.-</ecNumber>
    </recommendedName>
    <alternativeName>
        <fullName evidence="8">Protein adenylyltransferase YdiU</fullName>
        <ecNumber evidence="8">2.7.7.108</ecNumber>
    </alternativeName>
    <alternativeName>
        <fullName evidence="8">Protein uridylyltransferase YdiU</fullName>
        <ecNumber evidence="8">2.7.7.-</ecNumber>
    </alternativeName>
</protein>
<feature type="binding site" evidence="8">
    <location>
        <position position="258"/>
    </location>
    <ligand>
        <name>ATP</name>
        <dbReference type="ChEBI" id="CHEBI:30616"/>
    </ligand>
</feature>
<proteinExistence type="inferred from homology"/>
<keyword evidence="4 8" id="KW-0479">Metal-binding</keyword>
<keyword evidence="2 8" id="KW-0808">Transferase</keyword>
<dbReference type="InterPro" id="IPR003846">
    <property type="entry name" value="SelO"/>
</dbReference>
<evidence type="ECO:0000256" key="7">
    <source>
        <dbReference type="ARBA" id="ARBA00022842"/>
    </source>
</evidence>
<gene>
    <name evidence="8" type="primary">ydiU</name>
    <name evidence="8" type="synonym">selO</name>
    <name evidence="9" type="ORF">IEQ44_13475</name>
</gene>
<feature type="binding site" evidence="8">
    <location>
        <position position="120"/>
    </location>
    <ligand>
        <name>ATP</name>
        <dbReference type="ChEBI" id="CHEBI:30616"/>
    </ligand>
</feature>
<keyword evidence="8" id="KW-0464">Manganese</keyword>
<feature type="binding site" evidence="8">
    <location>
        <position position="179"/>
    </location>
    <ligand>
        <name>ATP</name>
        <dbReference type="ChEBI" id="CHEBI:30616"/>
    </ligand>
</feature>
<accession>A0ABR9RVM2</accession>
<keyword evidence="5 8" id="KW-0547">Nucleotide-binding</keyword>
<comment type="catalytic activity">
    <reaction evidence="8">
        <text>L-seryl-[protein] + ATP = 3-O-(5'-adenylyl)-L-seryl-[protein] + diphosphate</text>
        <dbReference type="Rhea" id="RHEA:58120"/>
        <dbReference type="Rhea" id="RHEA-COMP:9863"/>
        <dbReference type="Rhea" id="RHEA-COMP:15073"/>
        <dbReference type="ChEBI" id="CHEBI:29999"/>
        <dbReference type="ChEBI" id="CHEBI:30616"/>
        <dbReference type="ChEBI" id="CHEBI:33019"/>
        <dbReference type="ChEBI" id="CHEBI:142516"/>
        <dbReference type="EC" id="2.7.7.108"/>
    </reaction>
</comment>
<evidence type="ECO:0000256" key="4">
    <source>
        <dbReference type="ARBA" id="ARBA00022723"/>
    </source>
</evidence>
<comment type="catalytic activity">
    <reaction evidence="8">
        <text>L-threonyl-[protein] + ATP = 3-O-(5'-adenylyl)-L-threonyl-[protein] + diphosphate</text>
        <dbReference type="Rhea" id="RHEA:54292"/>
        <dbReference type="Rhea" id="RHEA-COMP:11060"/>
        <dbReference type="Rhea" id="RHEA-COMP:13847"/>
        <dbReference type="ChEBI" id="CHEBI:30013"/>
        <dbReference type="ChEBI" id="CHEBI:30616"/>
        <dbReference type="ChEBI" id="CHEBI:33019"/>
        <dbReference type="ChEBI" id="CHEBI:138113"/>
        <dbReference type="EC" id="2.7.7.108"/>
    </reaction>
</comment>
<evidence type="ECO:0000256" key="2">
    <source>
        <dbReference type="ARBA" id="ARBA00022679"/>
    </source>
</evidence>
<evidence type="ECO:0000256" key="5">
    <source>
        <dbReference type="ARBA" id="ARBA00022741"/>
    </source>
</evidence>
<evidence type="ECO:0000313" key="9">
    <source>
        <dbReference type="EMBL" id="MBE7325657.1"/>
    </source>
</evidence>
<keyword evidence="7 8" id="KW-0460">Magnesium</keyword>
<feature type="active site" description="Proton acceptor" evidence="8">
    <location>
        <position position="248"/>
    </location>
</feature>
<organism evidence="9 10">
    <name type="scientific">Nocardioides malaquae</name>
    <dbReference type="NCBI Taxonomy" id="2773426"/>
    <lineage>
        <taxon>Bacteria</taxon>
        <taxon>Bacillati</taxon>
        <taxon>Actinomycetota</taxon>
        <taxon>Actinomycetes</taxon>
        <taxon>Propionibacteriales</taxon>
        <taxon>Nocardioidaceae</taxon>
        <taxon>Nocardioides</taxon>
    </lineage>
</organism>
<feature type="binding site" evidence="8">
    <location>
        <position position="89"/>
    </location>
    <ligand>
        <name>ATP</name>
        <dbReference type="ChEBI" id="CHEBI:30616"/>
    </ligand>
</feature>
<dbReference type="PANTHER" id="PTHR32057">
    <property type="entry name" value="PROTEIN ADENYLYLTRANSFERASE SELO, MITOCHONDRIAL"/>
    <property type="match status" value="1"/>
</dbReference>
<comment type="function">
    <text evidence="8">Nucleotidyltransferase involved in the post-translational modification of proteins. It can catalyze the addition of adenosine monophosphate (AMP) or uridine monophosphate (UMP) to a protein, resulting in modifications known as AMPylation and UMPylation.</text>
</comment>
<feature type="binding site" evidence="8">
    <location>
        <position position="108"/>
    </location>
    <ligand>
        <name>ATP</name>
        <dbReference type="ChEBI" id="CHEBI:30616"/>
    </ligand>
</feature>
<dbReference type="RefSeq" id="WP_193638981.1">
    <property type="nucleotide sequence ID" value="NZ_JADCSA010000014.1"/>
</dbReference>
<evidence type="ECO:0000256" key="6">
    <source>
        <dbReference type="ARBA" id="ARBA00022840"/>
    </source>
</evidence>
<feature type="binding site" evidence="8">
    <location>
        <position position="172"/>
    </location>
    <ligand>
        <name>ATP</name>
        <dbReference type="ChEBI" id="CHEBI:30616"/>
    </ligand>
</feature>
<feature type="binding site" evidence="8">
    <location>
        <position position="121"/>
    </location>
    <ligand>
        <name>ATP</name>
        <dbReference type="ChEBI" id="CHEBI:30616"/>
    </ligand>
</feature>
<keyword evidence="10" id="KW-1185">Reference proteome</keyword>
<feature type="binding site" evidence="8">
    <location>
        <position position="258"/>
    </location>
    <ligand>
        <name>Mg(2+)</name>
        <dbReference type="ChEBI" id="CHEBI:18420"/>
    </ligand>
</feature>
<dbReference type="EMBL" id="JADCSA010000014">
    <property type="protein sequence ID" value="MBE7325657.1"/>
    <property type="molecule type" value="Genomic_DNA"/>
</dbReference>
<comment type="similarity">
    <text evidence="1 8">Belongs to the SELO family.</text>
</comment>
<dbReference type="HAMAP" id="MF_00692">
    <property type="entry name" value="SelO"/>
    <property type="match status" value="1"/>
</dbReference>
<dbReference type="PANTHER" id="PTHR32057:SF14">
    <property type="entry name" value="PROTEIN ADENYLYLTRANSFERASE SELO, MITOCHONDRIAL"/>
    <property type="match status" value="1"/>
</dbReference>
<evidence type="ECO:0000256" key="8">
    <source>
        <dbReference type="HAMAP-Rule" id="MF_00692"/>
    </source>
</evidence>
<feature type="binding site" evidence="8">
    <location>
        <position position="249"/>
    </location>
    <ligand>
        <name>Mg(2+)</name>
        <dbReference type="ChEBI" id="CHEBI:18420"/>
    </ligand>
</feature>
<evidence type="ECO:0000256" key="1">
    <source>
        <dbReference type="ARBA" id="ARBA00009747"/>
    </source>
</evidence>
<feature type="binding site" evidence="8">
    <location>
        <position position="88"/>
    </location>
    <ligand>
        <name>ATP</name>
        <dbReference type="ChEBI" id="CHEBI:30616"/>
    </ligand>
</feature>
<comment type="catalytic activity">
    <reaction evidence="8">
        <text>L-tyrosyl-[protein] + UTP = O-(5'-uridylyl)-L-tyrosyl-[protein] + diphosphate</text>
        <dbReference type="Rhea" id="RHEA:83887"/>
        <dbReference type="Rhea" id="RHEA-COMP:10136"/>
        <dbReference type="Rhea" id="RHEA-COMP:20238"/>
        <dbReference type="ChEBI" id="CHEBI:33019"/>
        <dbReference type="ChEBI" id="CHEBI:46398"/>
        <dbReference type="ChEBI" id="CHEBI:46858"/>
        <dbReference type="ChEBI" id="CHEBI:90602"/>
    </reaction>
</comment>